<dbReference type="Gene3D" id="3.40.50.720">
    <property type="entry name" value="NAD(P)-binding Rossmann-like Domain"/>
    <property type="match status" value="1"/>
</dbReference>
<dbReference type="Pfam" id="PF01370">
    <property type="entry name" value="Epimerase"/>
    <property type="match status" value="1"/>
</dbReference>
<protein>
    <submittedName>
        <fullName evidence="2">UDP-glucose 4-epimerase</fullName>
    </submittedName>
</protein>
<organism evidence="2 3">
    <name type="scientific">Sorangium cellulosum</name>
    <name type="common">Polyangium cellulosum</name>
    <dbReference type="NCBI Taxonomy" id="56"/>
    <lineage>
        <taxon>Bacteria</taxon>
        <taxon>Pseudomonadati</taxon>
        <taxon>Myxococcota</taxon>
        <taxon>Polyangia</taxon>
        <taxon>Polyangiales</taxon>
        <taxon>Polyangiaceae</taxon>
        <taxon>Sorangium</taxon>
    </lineage>
</organism>
<proteinExistence type="predicted"/>
<dbReference type="InterPro" id="IPR036291">
    <property type="entry name" value="NAD(P)-bd_dom_sf"/>
</dbReference>
<evidence type="ECO:0000313" key="2">
    <source>
        <dbReference type="EMBL" id="KYF85809.1"/>
    </source>
</evidence>
<evidence type="ECO:0000259" key="1">
    <source>
        <dbReference type="Pfam" id="PF01370"/>
    </source>
</evidence>
<evidence type="ECO:0000313" key="3">
    <source>
        <dbReference type="Proteomes" id="UP000075515"/>
    </source>
</evidence>
<dbReference type="InterPro" id="IPR001509">
    <property type="entry name" value="Epimerase_deHydtase"/>
</dbReference>
<dbReference type="PANTHER" id="PTHR43245">
    <property type="entry name" value="BIFUNCTIONAL POLYMYXIN RESISTANCE PROTEIN ARNA"/>
    <property type="match status" value="1"/>
</dbReference>
<reference evidence="2 3" key="1">
    <citation type="submission" date="2014-02" db="EMBL/GenBank/DDBJ databases">
        <title>The small core and large imbalanced accessory genome model reveals a collaborative survival strategy of Sorangium cellulosum strains in nature.</title>
        <authorList>
            <person name="Han K."/>
            <person name="Peng R."/>
            <person name="Blom J."/>
            <person name="Li Y.-Z."/>
        </authorList>
    </citation>
    <scope>NUCLEOTIDE SEQUENCE [LARGE SCALE GENOMIC DNA]</scope>
    <source>
        <strain evidence="2 3">So0149</strain>
    </source>
</reference>
<accession>A0A150SNS2</accession>
<dbReference type="AlphaFoldDB" id="A0A150SNS2"/>
<gene>
    <name evidence="2" type="ORF">BE18_20085</name>
</gene>
<comment type="caution">
    <text evidence="2">The sequence shown here is derived from an EMBL/GenBank/DDBJ whole genome shotgun (WGS) entry which is preliminary data.</text>
</comment>
<dbReference type="EMBL" id="JEMC01002640">
    <property type="protein sequence ID" value="KYF85809.1"/>
    <property type="molecule type" value="Genomic_DNA"/>
</dbReference>
<dbReference type="SUPFAM" id="SSF51735">
    <property type="entry name" value="NAD(P)-binding Rossmann-fold domains"/>
    <property type="match status" value="1"/>
</dbReference>
<dbReference type="InterPro" id="IPR050177">
    <property type="entry name" value="Lipid_A_modif_metabolic_enz"/>
</dbReference>
<name>A0A150SNS2_SORCE</name>
<dbReference type="Proteomes" id="UP000075515">
    <property type="component" value="Unassembled WGS sequence"/>
</dbReference>
<feature type="domain" description="NAD-dependent epimerase/dehydratase" evidence="1">
    <location>
        <begin position="7"/>
        <end position="170"/>
    </location>
</feature>
<sequence>MGETKRILVAGATGKVGQTFIRRFLSDPGFEGWKVRALCHNRMLQPTARMEVVRGSIESRAVVDEAVEGVTHVLHLATCKETPESIMDVAIKGMFWLLEACRVSPTFEQFILIGGDAGMGHFFYPHPVPVTEAQKHSAYPGCYALSKVLEEVMLEQYYIQYGLNGCCLRAPWIMEKDDFKAQLSFGDDVFGGPRWRDLVGAQAAEGYVRSGAVPVMLDPDGAPVKRNFVHVEDLVAAILKAIDHEKARQQTFNICMDEPVDYGELARYLEATRGLPSVRVKTPYRSTWLDNTKAKFLLGWRPQYDLARLTDAAFDHVRAPDDPRITWYPG</sequence>